<dbReference type="Proteomes" id="UP000324022">
    <property type="component" value="Unassembled WGS sequence"/>
</dbReference>
<protein>
    <submittedName>
        <fullName evidence="1">Uncharacterized protein</fullName>
    </submittedName>
</protein>
<proteinExistence type="predicted"/>
<organism evidence="1 2">
    <name type="scientific">Ustilago trichophora</name>
    <dbReference type="NCBI Taxonomy" id="86804"/>
    <lineage>
        <taxon>Eukaryota</taxon>
        <taxon>Fungi</taxon>
        <taxon>Dikarya</taxon>
        <taxon>Basidiomycota</taxon>
        <taxon>Ustilaginomycotina</taxon>
        <taxon>Ustilaginomycetes</taxon>
        <taxon>Ustilaginales</taxon>
        <taxon>Ustilaginaceae</taxon>
        <taxon>Ustilago</taxon>
    </lineage>
</organism>
<dbReference type="EMBL" id="OOIN01000017">
    <property type="protein sequence ID" value="SPO27323.1"/>
    <property type="molecule type" value="Genomic_DNA"/>
</dbReference>
<sequence>MESVIDKLSAINLRGSSIDEAGCDVDNGTIVSNTGGELSMRLWWQDMTGLFTGFSTEYLLDKSTPWSYEANTHVYVDDPTSTPKSKKPSAGKRREDIILAQPRVRFVDEEVFITIDDPALLESFWRKPPVYRGKELRLVSRGLPWKNVTVWGLSDGQTMSEQEVSVACRNFTGSRRGLINILAGFYEVQGMQGGPVFTGEVLVFWSNFCQRKKPKFNGQPLHIISYEDSDSESDDE</sequence>
<dbReference type="OrthoDB" id="2549378at2759"/>
<reference evidence="1 2" key="1">
    <citation type="submission" date="2018-03" db="EMBL/GenBank/DDBJ databases">
        <authorList>
            <person name="Guldener U."/>
        </authorList>
    </citation>
    <scope>NUCLEOTIDE SEQUENCE [LARGE SCALE GENOMIC DNA]</scope>
    <source>
        <strain evidence="1 2">NBRC100155</strain>
    </source>
</reference>
<accession>A0A5C3E9F8</accession>
<dbReference type="AlphaFoldDB" id="A0A5C3E9F8"/>
<name>A0A5C3E9F8_9BASI</name>
<gene>
    <name evidence="1" type="ORF">UTRI_10440</name>
</gene>
<evidence type="ECO:0000313" key="2">
    <source>
        <dbReference type="Proteomes" id="UP000324022"/>
    </source>
</evidence>
<keyword evidence="2" id="KW-1185">Reference proteome</keyword>
<evidence type="ECO:0000313" key="1">
    <source>
        <dbReference type="EMBL" id="SPO27323.1"/>
    </source>
</evidence>